<dbReference type="AlphaFoldDB" id="A0A1N7KYM3"/>
<feature type="transmembrane region" description="Helical" evidence="1">
    <location>
        <begin position="24"/>
        <end position="42"/>
    </location>
</feature>
<dbReference type="EMBL" id="FTOM01000002">
    <property type="protein sequence ID" value="SIS66596.1"/>
    <property type="molecule type" value="Genomic_DNA"/>
</dbReference>
<feature type="transmembrane region" description="Helical" evidence="1">
    <location>
        <begin position="54"/>
        <end position="74"/>
    </location>
</feature>
<keyword evidence="1" id="KW-1133">Transmembrane helix</keyword>
<name>A0A1N7KYM3_9RHOB</name>
<dbReference type="PROSITE" id="PS51318">
    <property type="entry name" value="TAT"/>
    <property type="match status" value="1"/>
</dbReference>
<organism evidence="2 3">
    <name type="scientific">Phaeovulum vinaykumarii</name>
    <dbReference type="NCBI Taxonomy" id="407234"/>
    <lineage>
        <taxon>Bacteria</taxon>
        <taxon>Pseudomonadati</taxon>
        <taxon>Pseudomonadota</taxon>
        <taxon>Alphaproteobacteria</taxon>
        <taxon>Rhodobacterales</taxon>
        <taxon>Paracoccaceae</taxon>
        <taxon>Phaeovulum</taxon>
    </lineage>
</organism>
<sequence>MTDIPHDSHQDRPAAPRAWPPRSSATFILAAFIWTLWAVPIWRDAMQALARRRALTLAALIAPLALAGCLAAPMREAPRTMQLGENGPVIAGPAGYCVDRSQSRKDGAAGFVLLGSCAALSGRAEAPAPRRIAILSATVTPSELGARPFQTAFPQLRRFFSSPEGRATLSRKGRAETVKVEGIDTDGALFILHLNDTAPGPGGRLQPHSVRVLTAIGGRIISLSVLGLADRPLSPTAMDALARTFAAAVEDANAPRGPDQ</sequence>
<keyword evidence="1" id="KW-0812">Transmembrane</keyword>
<keyword evidence="3" id="KW-1185">Reference proteome</keyword>
<evidence type="ECO:0000256" key="1">
    <source>
        <dbReference type="SAM" id="Phobius"/>
    </source>
</evidence>
<accession>A0A1N7KYM3</accession>
<dbReference type="OrthoDB" id="7877343at2"/>
<evidence type="ECO:0000313" key="2">
    <source>
        <dbReference type="EMBL" id="SIS66596.1"/>
    </source>
</evidence>
<gene>
    <name evidence="2" type="ORF">SAMN05421795_102310</name>
</gene>
<proteinExistence type="predicted"/>
<dbReference type="InterPro" id="IPR006311">
    <property type="entry name" value="TAT_signal"/>
</dbReference>
<dbReference type="STRING" id="407234.SAMN05421795_102310"/>
<dbReference type="Proteomes" id="UP000186098">
    <property type="component" value="Unassembled WGS sequence"/>
</dbReference>
<keyword evidence="1" id="KW-0472">Membrane</keyword>
<dbReference type="RefSeq" id="WP_076364017.1">
    <property type="nucleotide sequence ID" value="NZ_FTOM01000002.1"/>
</dbReference>
<protein>
    <submittedName>
        <fullName evidence="2">Uncharacterized protein</fullName>
    </submittedName>
</protein>
<evidence type="ECO:0000313" key="3">
    <source>
        <dbReference type="Proteomes" id="UP000186098"/>
    </source>
</evidence>
<reference evidence="3" key="1">
    <citation type="submission" date="2017-01" db="EMBL/GenBank/DDBJ databases">
        <authorList>
            <person name="Varghese N."/>
            <person name="Submissions S."/>
        </authorList>
    </citation>
    <scope>NUCLEOTIDE SEQUENCE [LARGE SCALE GENOMIC DNA]</scope>
    <source>
        <strain evidence="3">DSM 18714</strain>
    </source>
</reference>